<feature type="region of interest" description="Disordered" evidence="2">
    <location>
        <begin position="43"/>
        <end position="75"/>
    </location>
</feature>
<organism evidence="3 4">
    <name type="scientific">Scyliorhinus torazame</name>
    <name type="common">Cloudy catshark</name>
    <name type="synonym">Catulus torazame</name>
    <dbReference type="NCBI Taxonomy" id="75743"/>
    <lineage>
        <taxon>Eukaryota</taxon>
        <taxon>Metazoa</taxon>
        <taxon>Chordata</taxon>
        <taxon>Craniata</taxon>
        <taxon>Vertebrata</taxon>
        <taxon>Chondrichthyes</taxon>
        <taxon>Elasmobranchii</taxon>
        <taxon>Galeomorphii</taxon>
        <taxon>Galeoidea</taxon>
        <taxon>Carcharhiniformes</taxon>
        <taxon>Scyliorhinidae</taxon>
        <taxon>Scyliorhinus</taxon>
    </lineage>
</organism>
<feature type="coiled-coil region" evidence="1">
    <location>
        <begin position="79"/>
        <end position="134"/>
    </location>
</feature>
<proteinExistence type="predicted"/>
<accession>A0A401PUX9</accession>
<evidence type="ECO:0000313" key="4">
    <source>
        <dbReference type="Proteomes" id="UP000288216"/>
    </source>
</evidence>
<protein>
    <submittedName>
        <fullName evidence="3">Uncharacterized protein</fullName>
    </submittedName>
</protein>
<reference evidence="3 4" key="1">
    <citation type="journal article" date="2018" name="Nat. Ecol. Evol.">
        <title>Shark genomes provide insights into elasmobranch evolution and the origin of vertebrates.</title>
        <authorList>
            <person name="Hara Y"/>
            <person name="Yamaguchi K"/>
            <person name="Onimaru K"/>
            <person name="Kadota M"/>
            <person name="Koyanagi M"/>
            <person name="Keeley SD"/>
            <person name="Tatsumi K"/>
            <person name="Tanaka K"/>
            <person name="Motone F"/>
            <person name="Kageyama Y"/>
            <person name="Nozu R"/>
            <person name="Adachi N"/>
            <person name="Nishimura O"/>
            <person name="Nakagawa R"/>
            <person name="Tanegashima C"/>
            <person name="Kiyatake I"/>
            <person name="Matsumoto R"/>
            <person name="Murakumo K"/>
            <person name="Nishida K"/>
            <person name="Terakita A"/>
            <person name="Kuratani S"/>
            <person name="Sato K"/>
            <person name="Hyodo S Kuraku.S."/>
        </authorList>
    </citation>
    <scope>NUCLEOTIDE SEQUENCE [LARGE SCALE GENOMIC DNA]</scope>
</reference>
<evidence type="ECO:0000313" key="3">
    <source>
        <dbReference type="EMBL" id="GCB76939.1"/>
    </source>
</evidence>
<keyword evidence="1" id="KW-0175">Coiled coil</keyword>
<dbReference type="AlphaFoldDB" id="A0A401PUX9"/>
<gene>
    <name evidence="3" type="ORF">scyTo_0018401</name>
</gene>
<evidence type="ECO:0000256" key="1">
    <source>
        <dbReference type="SAM" id="Coils"/>
    </source>
</evidence>
<dbReference type="Proteomes" id="UP000288216">
    <property type="component" value="Unassembled WGS sequence"/>
</dbReference>
<keyword evidence="4" id="KW-1185">Reference proteome</keyword>
<sequence length="151" mass="16801">VPSFLVPIKVAKFTMKGLCKECHSLTRRFSLQLSESLVSRMKDLPQPLSESSSSISAGPDQQGGNSVTLKHSGTEEQLYRRYEKAKAMAKEDLSKLDQQEQVVAIAELKEHVTSAEEQQNIKQLRQNVNAQLRLFSKVLRNHLSGALPLAA</sequence>
<feature type="compositionally biased region" description="Polar residues" evidence="2">
    <location>
        <begin position="62"/>
        <end position="71"/>
    </location>
</feature>
<dbReference type="EMBL" id="BFAA01012787">
    <property type="protein sequence ID" value="GCB76939.1"/>
    <property type="molecule type" value="Genomic_DNA"/>
</dbReference>
<feature type="non-terminal residue" evidence="3">
    <location>
        <position position="1"/>
    </location>
</feature>
<dbReference type="STRING" id="75743.A0A401PUX9"/>
<comment type="caution">
    <text evidence="3">The sequence shown here is derived from an EMBL/GenBank/DDBJ whole genome shotgun (WGS) entry which is preliminary data.</text>
</comment>
<dbReference type="OrthoDB" id="70030at2759"/>
<evidence type="ECO:0000256" key="2">
    <source>
        <dbReference type="SAM" id="MobiDB-lite"/>
    </source>
</evidence>
<name>A0A401PUX9_SCYTO</name>